<evidence type="ECO:0000259" key="10">
    <source>
        <dbReference type="Pfam" id="PF01529"/>
    </source>
</evidence>
<feature type="compositionally biased region" description="Basic residues" evidence="9">
    <location>
        <begin position="278"/>
        <end position="289"/>
    </location>
</feature>
<keyword evidence="4 8" id="KW-0812">Transmembrane</keyword>
<protein>
    <recommendedName>
        <fullName evidence="8">S-acyltransferase</fullName>
        <ecNumber evidence="8">2.3.1.225</ecNumber>
    </recommendedName>
    <alternativeName>
        <fullName evidence="8">Palmitoyltransferase</fullName>
    </alternativeName>
</protein>
<dbReference type="PANTHER" id="PTHR22883">
    <property type="entry name" value="ZINC FINGER DHHC DOMAIN CONTAINING PROTEIN"/>
    <property type="match status" value="1"/>
</dbReference>
<feature type="transmembrane region" description="Helical" evidence="8">
    <location>
        <begin position="188"/>
        <end position="207"/>
    </location>
</feature>
<evidence type="ECO:0000256" key="5">
    <source>
        <dbReference type="ARBA" id="ARBA00022989"/>
    </source>
</evidence>
<name>A0A0K9Q2E9_ZOSMR</name>
<dbReference type="InterPro" id="IPR039859">
    <property type="entry name" value="PFA4/ZDH16/20/ERF2-like"/>
</dbReference>
<dbReference type="AlphaFoldDB" id="A0A0K9Q2E9"/>
<sequence>MCSWRLLWGRTSMSFSLLDSTRLWLVMSVLFLYISCSSINPADPCIMKPKKDAVLNIAHLSSDKQSSEAGVFYCKLCESEVSKQSKHCRVCDKCVCGFDHHCRWLNTCIGRKNYWCFILLMASSLLLLLLQLFVGIVVLVRSSVELNRFKQEIEANLGKSFTFIPFIVIIVLSSIMVIAATISLTQLFLFHFILLIKGITTYDYIIAMREKNATENSPIGDSSSSTLNPTGWCSPPPPHWFGNDEFVSIGEEDLIGGDVSSSNSSRSSSKVRTESKLRQKVPKWKKSAGNKKNARFYNRRHLRRFHSNNHNVGISTSQVTVVAATPVVAGEYSVYDDDDDDNRKEVVLQSRSSTDGYEASGGEDSDRIPTRIIHRYSDWSSFVLNKSNTLLHITAAGDSSFSN</sequence>
<dbReference type="EMBL" id="LFYR01000277">
    <property type="protein sequence ID" value="KMZ74600.1"/>
    <property type="molecule type" value="Genomic_DNA"/>
</dbReference>
<dbReference type="OrthoDB" id="9909019at2759"/>
<accession>A0A0K9Q2E9</accession>
<dbReference type="Pfam" id="PF01529">
    <property type="entry name" value="DHHC"/>
    <property type="match status" value="1"/>
</dbReference>
<feature type="transmembrane region" description="Helical" evidence="8">
    <location>
        <begin position="117"/>
        <end position="140"/>
    </location>
</feature>
<evidence type="ECO:0000256" key="6">
    <source>
        <dbReference type="ARBA" id="ARBA00023136"/>
    </source>
</evidence>
<dbReference type="GO" id="GO:0006612">
    <property type="term" value="P:protein targeting to membrane"/>
    <property type="evidence" value="ECO:0000318"/>
    <property type="project" value="GO_Central"/>
</dbReference>
<dbReference type="GO" id="GO:0005783">
    <property type="term" value="C:endoplasmic reticulum"/>
    <property type="evidence" value="ECO:0000318"/>
    <property type="project" value="GO_Central"/>
</dbReference>
<comment type="similarity">
    <text evidence="2 8">Belongs to the DHHC palmitoyltransferase family.</text>
</comment>
<evidence type="ECO:0000256" key="2">
    <source>
        <dbReference type="ARBA" id="ARBA00008574"/>
    </source>
</evidence>
<evidence type="ECO:0000256" key="1">
    <source>
        <dbReference type="ARBA" id="ARBA00004141"/>
    </source>
</evidence>
<comment type="domain">
    <text evidence="8">The DHHC domain is required for palmitoyltransferase activity.</text>
</comment>
<evidence type="ECO:0000256" key="3">
    <source>
        <dbReference type="ARBA" id="ARBA00022679"/>
    </source>
</evidence>
<dbReference type="GO" id="GO:0019706">
    <property type="term" value="F:protein-cysteine S-palmitoyltransferase activity"/>
    <property type="evidence" value="ECO:0000318"/>
    <property type="project" value="GO_Central"/>
</dbReference>
<keyword evidence="3 8" id="KW-0808">Transferase</keyword>
<gene>
    <name evidence="11" type="ORF">ZOSMA_125G00640</name>
</gene>
<keyword evidence="7 8" id="KW-0012">Acyltransferase</keyword>
<dbReference type="PROSITE" id="PS50216">
    <property type="entry name" value="DHHC"/>
    <property type="match status" value="1"/>
</dbReference>
<dbReference type="EC" id="2.3.1.225" evidence="8"/>
<dbReference type="Proteomes" id="UP000036987">
    <property type="component" value="Unassembled WGS sequence"/>
</dbReference>
<dbReference type="STRING" id="29655.A0A0K9Q2E9"/>
<evidence type="ECO:0000256" key="7">
    <source>
        <dbReference type="ARBA" id="ARBA00023315"/>
    </source>
</evidence>
<proteinExistence type="inferred from homology"/>
<feature type="region of interest" description="Disordered" evidence="9">
    <location>
        <begin position="257"/>
        <end position="289"/>
    </location>
</feature>
<keyword evidence="6 8" id="KW-0472">Membrane</keyword>
<dbReference type="GO" id="GO:0005794">
    <property type="term" value="C:Golgi apparatus"/>
    <property type="evidence" value="ECO:0000318"/>
    <property type="project" value="GO_Central"/>
</dbReference>
<evidence type="ECO:0000256" key="9">
    <source>
        <dbReference type="SAM" id="MobiDB-lite"/>
    </source>
</evidence>
<reference evidence="12" key="1">
    <citation type="journal article" date="2016" name="Nature">
        <title>The genome of the seagrass Zostera marina reveals angiosperm adaptation to the sea.</title>
        <authorList>
            <person name="Olsen J.L."/>
            <person name="Rouze P."/>
            <person name="Verhelst B."/>
            <person name="Lin Y.-C."/>
            <person name="Bayer T."/>
            <person name="Collen J."/>
            <person name="Dattolo E."/>
            <person name="De Paoli E."/>
            <person name="Dittami S."/>
            <person name="Maumus F."/>
            <person name="Michel G."/>
            <person name="Kersting A."/>
            <person name="Lauritano C."/>
            <person name="Lohaus R."/>
            <person name="Toepel M."/>
            <person name="Tonon T."/>
            <person name="Vanneste K."/>
            <person name="Amirebrahimi M."/>
            <person name="Brakel J."/>
            <person name="Bostroem C."/>
            <person name="Chovatia M."/>
            <person name="Grimwood J."/>
            <person name="Jenkins J.W."/>
            <person name="Jueterbock A."/>
            <person name="Mraz A."/>
            <person name="Stam W.T."/>
            <person name="Tice H."/>
            <person name="Bornberg-Bauer E."/>
            <person name="Green P.J."/>
            <person name="Pearson G.A."/>
            <person name="Procaccini G."/>
            <person name="Duarte C.M."/>
            <person name="Schmutz J."/>
            <person name="Reusch T.B.H."/>
            <person name="Van de Peer Y."/>
        </authorList>
    </citation>
    <scope>NUCLEOTIDE SEQUENCE [LARGE SCALE GENOMIC DNA]</scope>
    <source>
        <strain evidence="12">cv. Finnish</strain>
    </source>
</reference>
<comment type="caution">
    <text evidence="11">The sequence shown here is derived from an EMBL/GenBank/DDBJ whole genome shotgun (WGS) entry which is preliminary data.</text>
</comment>
<dbReference type="InterPro" id="IPR001594">
    <property type="entry name" value="Palmitoyltrfase_DHHC"/>
</dbReference>
<evidence type="ECO:0000256" key="4">
    <source>
        <dbReference type="ARBA" id="ARBA00022692"/>
    </source>
</evidence>
<comment type="subcellular location">
    <subcellularLocation>
        <location evidence="1">Membrane</location>
        <topology evidence="1">Multi-pass membrane protein</topology>
    </subcellularLocation>
</comment>
<feature type="transmembrane region" description="Helical" evidence="8">
    <location>
        <begin position="161"/>
        <end position="182"/>
    </location>
</feature>
<organism evidence="11 12">
    <name type="scientific">Zostera marina</name>
    <name type="common">Eelgrass</name>
    <dbReference type="NCBI Taxonomy" id="29655"/>
    <lineage>
        <taxon>Eukaryota</taxon>
        <taxon>Viridiplantae</taxon>
        <taxon>Streptophyta</taxon>
        <taxon>Embryophyta</taxon>
        <taxon>Tracheophyta</taxon>
        <taxon>Spermatophyta</taxon>
        <taxon>Magnoliopsida</taxon>
        <taxon>Liliopsida</taxon>
        <taxon>Zosteraceae</taxon>
        <taxon>Zostera</taxon>
    </lineage>
</organism>
<feature type="domain" description="Palmitoyltransferase DHHC" evidence="10">
    <location>
        <begin position="73"/>
        <end position="205"/>
    </location>
</feature>
<dbReference type="GO" id="GO:0016020">
    <property type="term" value="C:membrane"/>
    <property type="evidence" value="ECO:0007669"/>
    <property type="project" value="UniProtKB-SubCell"/>
</dbReference>
<evidence type="ECO:0000256" key="8">
    <source>
        <dbReference type="RuleBase" id="RU079119"/>
    </source>
</evidence>
<evidence type="ECO:0000313" key="11">
    <source>
        <dbReference type="EMBL" id="KMZ74600.1"/>
    </source>
</evidence>
<comment type="catalytic activity">
    <reaction evidence="8">
        <text>L-cysteinyl-[protein] + hexadecanoyl-CoA = S-hexadecanoyl-L-cysteinyl-[protein] + CoA</text>
        <dbReference type="Rhea" id="RHEA:36683"/>
        <dbReference type="Rhea" id="RHEA-COMP:10131"/>
        <dbReference type="Rhea" id="RHEA-COMP:11032"/>
        <dbReference type="ChEBI" id="CHEBI:29950"/>
        <dbReference type="ChEBI" id="CHEBI:57287"/>
        <dbReference type="ChEBI" id="CHEBI:57379"/>
        <dbReference type="ChEBI" id="CHEBI:74151"/>
        <dbReference type="EC" id="2.3.1.225"/>
    </reaction>
</comment>
<dbReference type="PANTHER" id="PTHR22883:SF265">
    <property type="entry name" value="PROTEIN S-ACYLTRANSFERASE 22-RELATED"/>
    <property type="match status" value="1"/>
</dbReference>
<evidence type="ECO:0000313" key="12">
    <source>
        <dbReference type="Proteomes" id="UP000036987"/>
    </source>
</evidence>
<keyword evidence="5 8" id="KW-1133">Transmembrane helix</keyword>
<keyword evidence="12" id="KW-1185">Reference proteome</keyword>